<keyword evidence="1" id="KW-1133">Transmembrane helix</keyword>
<sequence>MNTKAKYFLYGCICLCLITITITLFSISQAVDWDPGTVIKMADNAHKGIPFNHYAHPNPKNLSTDEFEVVTWWSPGQFTFPMLIQKAIGVKITVAIKVLTAICLLLSALGIFKLFGLLLKRNDGTNKASTAAVVLLLFTLLQPFFWGNIFIYNGGGILLLAYCPWFIYWLIQVKRITFYNLLLLLVAGFFGFFLKSAFTSIFAGGLLYLFLTKAITTGTPLKQQNIKNILVNALILGGLFIAYVVIIKALYLSHNTGISESSTGIRVQPRVLLYPVVAPVLGIFWLNFINKTIYWVIALIIVIPVYYMMLKSDRIGLTYKYVLISFVTTTIAFYGLIYFINVDVSYELRHFIIISILLTPGLLIGLYHLKWGRYFIYGAAFLYTAINIYHFAQYTATSPKSSNNLLYSGLNSAYPPEIIERIHALDNLKGHKKDIFYFKSFELTIALEVRNNRVLLEDNFINFHFNNKARYDSTLYFGRNTGDVYVVYPLQKFKKDSVTFLTRFEKYKQFQKIYQAKGYAIFKAH</sequence>
<gene>
    <name evidence="3" type="ORF">E2R65_04660</name>
    <name evidence="2" type="ORF">GGR35_000054</name>
</gene>
<dbReference type="RefSeq" id="WP_134335293.1">
    <property type="nucleotide sequence ID" value="NZ_BMCZ01000007.1"/>
</dbReference>
<feature type="transmembrane region" description="Helical" evidence="1">
    <location>
        <begin position="229"/>
        <end position="251"/>
    </location>
</feature>
<keyword evidence="1" id="KW-0472">Membrane</keyword>
<evidence type="ECO:0000313" key="4">
    <source>
        <dbReference type="Proteomes" id="UP000297248"/>
    </source>
</evidence>
<comment type="caution">
    <text evidence="3">The sequence shown here is derived from an EMBL/GenBank/DDBJ whole genome shotgun (WGS) entry which is preliminary data.</text>
</comment>
<feature type="transmembrane region" description="Helical" evidence="1">
    <location>
        <begin position="7"/>
        <end position="27"/>
    </location>
</feature>
<evidence type="ECO:0000313" key="3">
    <source>
        <dbReference type="EMBL" id="TEW69465.1"/>
    </source>
</evidence>
<keyword evidence="5" id="KW-1185">Reference proteome</keyword>
<feature type="transmembrane region" description="Helical" evidence="1">
    <location>
        <begin position="128"/>
        <end position="145"/>
    </location>
</feature>
<evidence type="ECO:0008006" key="6">
    <source>
        <dbReference type="Google" id="ProtNLM"/>
    </source>
</evidence>
<protein>
    <recommendedName>
        <fullName evidence="6">Glycosyltransferase RgtA/B/C/D-like domain-containing protein</fullName>
    </recommendedName>
</protein>
<dbReference type="EMBL" id="SNQG01000001">
    <property type="protein sequence ID" value="TEW69465.1"/>
    <property type="molecule type" value="Genomic_DNA"/>
</dbReference>
<dbReference type="EMBL" id="JACIEG010000001">
    <property type="protein sequence ID" value="MBB3967468.1"/>
    <property type="molecule type" value="Genomic_DNA"/>
</dbReference>
<reference evidence="2 5" key="3">
    <citation type="submission" date="2020-08" db="EMBL/GenBank/DDBJ databases">
        <title>Genomic Encyclopedia of Type Strains, Phase IV (KMG-IV): sequencing the most valuable type-strain genomes for metagenomic binning, comparative biology and taxonomic classification.</title>
        <authorList>
            <person name="Goeker M."/>
        </authorList>
    </citation>
    <scope>NUCLEOTIDE SEQUENCE [LARGE SCALE GENOMIC DNA]</scope>
    <source>
        <strain evidence="2 5">DSM 100995</strain>
    </source>
</reference>
<organism evidence="3 4">
    <name type="scientific">Mucilaginibacter phyllosphaerae</name>
    <dbReference type="NCBI Taxonomy" id="1812349"/>
    <lineage>
        <taxon>Bacteria</taxon>
        <taxon>Pseudomonadati</taxon>
        <taxon>Bacteroidota</taxon>
        <taxon>Sphingobacteriia</taxon>
        <taxon>Sphingobacteriales</taxon>
        <taxon>Sphingobacteriaceae</taxon>
        <taxon>Mucilaginibacter</taxon>
    </lineage>
</organism>
<name>A0A4Y8AMC0_9SPHI</name>
<feature type="transmembrane region" description="Helical" evidence="1">
    <location>
        <begin position="151"/>
        <end position="171"/>
    </location>
</feature>
<evidence type="ECO:0000256" key="1">
    <source>
        <dbReference type="SAM" id="Phobius"/>
    </source>
</evidence>
<dbReference type="OrthoDB" id="796333at2"/>
<evidence type="ECO:0000313" key="2">
    <source>
        <dbReference type="EMBL" id="MBB3967468.1"/>
    </source>
</evidence>
<accession>A0A4Y8AMC0</accession>
<dbReference type="Proteomes" id="UP000297248">
    <property type="component" value="Unassembled WGS sequence"/>
</dbReference>
<evidence type="ECO:0000313" key="5">
    <source>
        <dbReference type="Proteomes" id="UP000583101"/>
    </source>
</evidence>
<dbReference type="Proteomes" id="UP000583101">
    <property type="component" value="Unassembled WGS sequence"/>
</dbReference>
<feature type="transmembrane region" description="Helical" evidence="1">
    <location>
        <begin position="92"/>
        <end position="116"/>
    </location>
</feature>
<feature type="transmembrane region" description="Helical" evidence="1">
    <location>
        <begin position="271"/>
        <end position="287"/>
    </location>
</feature>
<feature type="transmembrane region" description="Helical" evidence="1">
    <location>
        <begin position="178"/>
        <end position="209"/>
    </location>
</feature>
<proteinExistence type="predicted"/>
<keyword evidence="1" id="KW-0812">Transmembrane</keyword>
<reference evidence="3" key="2">
    <citation type="submission" date="2019-03" db="EMBL/GenBank/DDBJ databases">
        <authorList>
            <person name="Yan Y.-Q."/>
            <person name="Du Z.-J."/>
        </authorList>
    </citation>
    <scope>NUCLEOTIDE SEQUENCE</scope>
    <source>
        <strain evidence="3">PP-F2FG21</strain>
    </source>
</reference>
<feature type="transmembrane region" description="Helical" evidence="1">
    <location>
        <begin position="321"/>
        <end position="342"/>
    </location>
</feature>
<feature type="transmembrane region" description="Helical" evidence="1">
    <location>
        <begin position="293"/>
        <end position="309"/>
    </location>
</feature>
<dbReference type="AlphaFoldDB" id="A0A4Y8AMC0"/>
<feature type="transmembrane region" description="Helical" evidence="1">
    <location>
        <begin position="348"/>
        <end position="367"/>
    </location>
</feature>
<feature type="transmembrane region" description="Helical" evidence="1">
    <location>
        <begin position="374"/>
        <end position="392"/>
    </location>
</feature>
<reference evidence="3 4" key="1">
    <citation type="journal article" date="2016" name="Int. J. Syst. Evol. Microbiol.">
        <title>Proposal of Mucilaginibacter phyllosphaerae sp. nov. isolated from the phyllosphere of Galium album.</title>
        <authorList>
            <person name="Aydogan E.L."/>
            <person name="Busse H.J."/>
            <person name="Moser G."/>
            <person name="Muller C."/>
            <person name="Kampfer P."/>
            <person name="Glaeser S.P."/>
        </authorList>
    </citation>
    <scope>NUCLEOTIDE SEQUENCE [LARGE SCALE GENOMIC DNA]</scope>
    <source>
        <strain evidence="3 4">PP-F2FG21</strain>
    </source>
</reference>